<evidence type="ECO:0000313" key="1">
    <source>
        <dbReference type="EMBL" id="HET21841.1"/>
    </source>
</evidence>
<dbReference type="EMBL" id="DSCQ01000089">
    <property type="protein sequence ID" value="HET21841.1"/>
    <property type="molecule type" value="Genomic_DNA"/>
</dbReference>
<gene>
    <name evidence="1" type="ORF">ENN70_07245</name>
</gene>
<comment type="caution">
    <text evidence="1">The sequence shown here is derived from an EMBL/GenBank/DDBJ whole genome shotgun (WGS) entry which is preliminary data.</text>
</comment>
<dbReference type="Gene3D" id="2.60.120.10">
    <property type="entry name" value="Jelly Rolls"/>
    <property type="match status" value="1"/>
</dbReference>
<name>A0A7C2NC87_ARCFL</name>
<protein>
    <recommendedName>
        <fullName evidence="2">Cupin domain-containing protein</fullName>
    </recommendedName>
</protein>
<evidence type="ECO:0008006" key="2">
    <source>
        <dbReference type="Google" id="ProtNLM"/>
    </source>
</evidence>
<dbReference type="InterPro" id="IPR014710">
    <property type="entry name" value="RmlC-like_jellyroll"/>
</dbReference>
<accession>A0A7C2NC87</accession>
<sequence>METVRFDEMEEFNTPEGIMKPLFVSEKIAVIHLKIPAGLKVEPHSHSRDGLMILIKGKVKLNDIELKAIDLAYIPANFRVGMECKEEAESILISMNPEYKSLDELKSILRRLEG</sequence>
<dbReference type="SUPFAM" id="SSF51182">
    <property type="entry name" value="RmlC-like cupins"/>
    <property type="match status" value="1"/>
</dbReference>
<organism evidence="1">
    <name type="scientific">Archaeoglobus fulgidus</name>
    <dbReference type="NCBI Taxonomy" id="2234"/>
    <lineage>
        <taxon>Archaea</taxon>
        <taxon>Methanobacteriati</taxon>
        <taxon>Methanobacteriota</taxon>
        <taxon>Archaeoglobi</taxon>
        <taxon>Archaeoglobales</taxon>
        <taxon>Archaeoglobaceae</taxon>
        <taxon>Archaeoglobus</taxon>
    </lineage>
</organism>
<dbReference type="AlphaFoldDB" id="A0A7C2NC87"/>
<dbReference type="InterPro" id="IPR011051">
    <property type="entry name" value="RmlC_Cupin_sf"/>
</dbReference>
<proteinExistence type="predicted"/>
<reference evidence="1" key="1">
    <citation type="journal article" date="2020" name="mSystems">
        <title>Genome- and Community-Level Interaction Insights into Carbon Utilization and Element Cycling Functions of Hydrothermarchaeota in Hydrothermal Sediment.</title>
        <authorList>
            <person name="Zhou Z."/>
            <person name="Liu Y."/>
            <person name="Xu W."/>
            <person name="Pan J."/>
            <person name="Luo Z.H."/>
            <person name="Li M."/>
        </authorList>
    </citation>
    <scope>NUCLEOTIDE SEQUENCE [LARGE SCALE GENOMIC DNA]</scope>
    <source>
        <strain evidence="1">SpSt-12</strain>
    </source>
</reference>